<gene>
    <name evidence="2" type="ORF">LTRI10_LOCUS34692</name>
</gene>
<dbReference type="EMBL" id="OZ034819">
    <property type="protein sequence ID" value="CAL1394173.1"/>
    <property type="molecule type" value="Genomic_DNA"/>
</dbReference>
<protein>
    <recommendedName>
        <fullName evidence="1">RNase H type-1 domain-containing protein</fullName>
    </recommendedName>
</protein>
<feature type="domain" description="RNase H type-1" evidence="1">
    <location>
        <begin position="10"/>
        <end position="94"/>
    </location>
</feature>
<dbReference type="InterPro" id="IPR044730">
    <property type="entry name" value="RNase_H-like_dom_plant"/>
</dbReference>
<sequence>MLKAFSMNLGGGSITHVELASIKRGLCISWDMGLRKLVIQIDSVTTILLIQVDTSSHPHRMPLKSIRRFLALDWEITIGHVFREGNFVVDYLASLG</sequence>
<evidence type="ECO:0000259" key="1">
    <source>
        <dbReference type="Pfam" id="PF13456"/>
    </source>
</evidence>
<dbReference type="InterPro" id="IPR036397">
    <property type="entry name" value="RNaseH_sf"/>
</dbReference>
<accession>A0AAV2F7D9</accession>
<dbReference type="PANTHER" id="PTHR47723">
    <property type="entry name" value="OS05G0353850 PROTEIN"/>
    <property type="match status" value="1"/>
</dbReference>
<evidence type="ECO:0000313" key="3">
    <source>
        <dbReference type="Proteomes" id="UP001497516"/>
    </source>
</evidence>
<dbReference type="CDD" id="cd06222">
    <property type="entry name" value="RNase_H_like"/>
    <property type="match status" value="1"/>
</dbReference>
<reference evidence="2 3" key="1">
    <citation type="submission" date="2024-04" db="EMBL/GenBank/DDBJ databases">
        <authorList>
            <person name="Fracassetti M."/>
        </authorList>
    </citation>
    <scope>NUCLEOTIDE SEQUENCE [LARGE SCALE GENOMIC DNA]</scope>
</reference>
<dbReference type="AlphaFoldDB" id="A0AAV2F7D9"/>
<dbReference type="InterPro" id="IPR053151">
    <property type="entry name" value="RNase_H-like"/>
</dbReference>
<dbReference type="PANTHER" id="PTHR47723:SF13">
    <property type="entry name" value="PUTATIVE-RELATED"/>
    <property type="match status" value="1"/>
</dbReference>
<name>A0AAV2F7D9_9ROSI</name>
<dbReference type="InterPro" id="IPR002156">
    <property type="entry name" value="RNaseH_domain"/>
</dbReference>
<keyword evidence="3" id="KW-1185">Reference proteome</keyword>
<evidence type="ECO:0000313" key="2">
    <source>
        <dbReference type="EMBL" id="CAL1394173.1"/>
    </source>
</evidence>
<dbReference type="InterPro" id="IPR012337">
    <property type="entry name" value="RNaseH-like_sf"/>
</dbReference>
<dbReference type="Pfam" id="PF13456">
    <property type="entry name" value="RVT_3"/>
    <property type="match status" value="1"/>
</dbReference>
<dbReference type="SUPFAM" id="SSF53098">
    <property type="entry name" value="Ribonuclease H-like"/>
    <property type="match status" value="1"/>
</dbReference>
<dbReference type="GO" id="GO:0003676">
    <property type="term" value="F:nucleic acid binding"/>
    <property type="evidence" value="ECO:0007669"/>
    <property type="project" value="InterPro"/>
</dbReference>
<dbReference type="GO" id="GO:0004523">
    <property type="term" value="F:RNA-DNA hybrid ribonuclease activity"/>
    <property type="evidence" value="ECO:0007669"/>
    <property type="project" value="InterPro"/>
</dbReference>
<organism evidence="2 3">
    <name type="scientific">Linum trigynum</name>
    <dbReference type="NCBI Taxonomy" id="586398"/>
    <lineage>
        <taxon>Eukaryota</taxon>
        <taxon>Viridiplantae</taxon>
        <taxon>Streptophyta</taxon>
        <taxon>Embryophyta</taxon>
        <taxon>Tracheophyta</taxon>
        <taxon>Spermatophyta</taxon>
        <taxon>Magnoliopsida</taxon>
        <taxon>eudicotyledons</taxon>
        <taxon>Gunneridae</taxon>
        <taxon>Pentapetalae</taxon>
        <taxon>rosids</taxon>
        <taxon>fabids</taxon>
        <taxon>Malpighiales</taxon>
        <taxon>Linaceae</taxon>
        <taxon>Linum</taxon>
    </lineage>
</organism>
<dbReference type="Proteomes" id="UP001497516">
    <property type="component" value="Chromosome 6"/>
</dbReference>
<dbReference type="Gene3D" id="3.30.420.10">
    <property type="entry name" value="Ribonuclease H-like superfamily/Ribonuclease H"/>
    <property type="match status" value="1"/>
</dbReference>
<proteinExistence type="predicted"/>